<evidence type="ECO:0000256" key="1">
    <source>
        <dbReference type="ARBA" id="ARBA00022679"/>
    </source>
</evidence>
<dbReference type="SUPFAM" id="SSF53756">
    <property type="entry name" value="UDP-Glycosyltransferase/glycogen phosphorylase"/>
    <property type="match status" value="1"/>
</dbReference>
<organism evidence="3 4">
    <name type="scientific">Epilithonimonas bovis DSM 19482</name>
    <dbReference type="NCBI Taxonomy" id="1121284"/>
    <lineage>
        <taxon>Bacteria</taxon>
        <taxon>Pseudomonadati</taxon>
        <taxon>Bacteroidota</taxon>
        <taxon>Flavobacteriia</taxon>
        <taxon>Flavobacteriales</taxon>
        <taxon>Weeksellaceae</taxon>
        <taxon>Chryseobacterium group</taxon>
        <taxon>Epilithonimonas</taxon>
    </lineage>
</organism>
<sequence>MEKKKLLFVYYKMNRAGGINRVLTDLVNAVSVDYDITILLLMSAHKPFYELRPEVKLEFVDAFHHWAFSKVCVWLDRYMRWLPFRDKLKFYLYDFGAYKTLDKWMDTHGGDYDTIISCMYKLSAGLSINKKVNYKTIGWEHNNFRGGGWLWGSLRKNYSKKLKAVVAITAQAQDYFRSLGANTKLICNLMNDEVYQLPFKPVEEKKNQIVFAANLHPEKNVMGFLRIIQQVDLPKDWTVKLIGDGIQMGWVENFIKENQLQQQVHLLGKVPFDEVMQNMAESKIFCLTSVNEPFGLVLIEAMFNSCVLLAYDCEHGPAEIINQNNGFLIPLHDENCYVEVLRDLISNRGLIKKINRSVYQDAQKWQKRGGLKQWEEIL</sequence>
<dbReference type="PANTHER" id="PTHR46401:SF2">
    <property type="entry name" value="GLYCOSYLTRANSFERASE WBBK-RELATED"/>
    <property type="match status" value="1"/>
</dbReference>
<dbReference type="InterPro" id="IPR001296">
    <property type="entry name" value="Glyco_trans_1"/>
</dbReference>
<evidence type="ECO:0000259" key="2">
    <source>
        <dbReference type="Pfam" id="PF00534"/>
    </source>
</evidence>
<name>A0A1U7PZM8_9FLAO</name>
<dbReference type="PANTHER" id="PTHR46401">
    <property type="entry name" value="GLYCOSYLTRANSFERASE WBBK-RELATED"/>
    <property type="match status" value="1"/>
</dbReference>
<dbReference type="OrthoDB" id="9811239at2"/>
<evidence type="ECO:0000313" key="3">
    <source>
        <dbReference type="EMBL" id="SIT97400.1"/>
    </source>
</evidence>
<keyword evidence="4" id="KW-1185">Reference proteome</keyword>
<dbReference type="AlphaFoldDB" id="A0A1U7PZM8"/>
<gene>
    <name evidence="3" type="ORF">SAMN05660493_02117</name>
</gene>
<feature type="domain" description="Glycosyl transferase family 1" evidence="2">
    <location>
        <begin position="202"/>
        <end position="356"/>
    </location>
</feature>
<dbReference type="Pfam" id="PF00534">
    <property type="entry name" value="Glycos_transf_1"/>
    <property type="match status" value="1"/>
</dbReference>
<dbReference type="STRING" id="1121284.SAMN05660493_02117"/>
<keyword evidence="1 3" id="KW-0808">Transferase</keyword>
<dbReference type="EMBL" id="FTPU01000022">
    <property type="protein sequence ID" value="SIT97400.1"/>
    <property type="molecule type" value="Genomic_DNA"/>
</dbReference>
<reference evidence="4" key="1">
    <citation type="submission" date="2016-10" db="EMBL/GenBank/DDBJ databases">
        <authorList>
            <person name="Varghese N."/>
            <person name="Submissions S."/>
        </authorList>
    </citation>
    <scope>NUCLEOTIDE SEQUENCE [LARGE SCALE GENOMIC DNA]</scope>
    <source>
        <strain evidence="4">DSM 19482</strain>
    </source>
</reference>
<dbReference type="GO" id="GO:0016757">
    <property type="term" value="F:glycosyltransferase activity"/>
    <property type="evidence" value="ECO:0007669"/>
    <property type="project" value="InterPro"/>
</dbReference>
<dbReference type="RefSeq" id="WP_076783563.1">
    <property type="nucleotide sequence ID" value="NZ_FTPU01000022.1"/>
</dbReference>
<dbReference type="Gene3D" id="3.40.50.2000">
    <property type="entry name" value="Glycogen Phosphorylase B"/>
    <property type="match status" value="2"/>
</dbReference>
<proteinExistence type="predicted"/>
<evidence type="ECO:0000313" key="4">
    <source>
        <dbReference type="Proteomes" id="UP000187261"/>
    </source>
</evidence>
<protein>
    <submittedName>
        <fullName evidence="3">Glycosyltransferase involved in cell wall bisynthesis</fullName>
    </submittedName>
</protein>
<accession>A0A1U7PZM8</accession>
<dbReference type="Proteomes" id="UP000187261">
    <property type="component" value="Unassembled WGS sequence"/>
</dbReference>